<organism evidence="2">
    <name type="scientific">Guillardia theta (strain CCMP2712)</name>
    <name type="common">Cryptophyte</name>
    <dbReference type="NCBI Taxonomy" id="905079"/>
    <lineage>
        <taxon>Eukaryota</taxon>
        <taxon>Cryptophyceae</taxon>
        <taxon>Pyrenomonadales</taxon>
        <taxon>Geminigeraceae</taxon>
        <taxon>Guillardia</taxon>
    </lineage>
</organism>
<proteinExistence type="predicted"/>
<reference evidence="3" key="3">
    <citation type="submission" date="2015-06" db="UniProtKB">
        <authorList>
            <consortium name="EnsemblProtists"/>
        </authorList>
    </citation>
    <scope>IDENTIFICATION</scope>
</reference>
<evidence type="ECO:0000256" key="1">
    <source>
        <dbReference type="SAM" id="MobiDB-lite"/>
    </source>
</evidence>
<dbReference type="PaxDb" id="55529-EKX34949"/>
<evidence type="ECO:0000313" key="3">
    <source>
        <dbReference type="EnsemblProtists" id="EKX34949"/>
    </source>
</evidence>
<dbReference type="EnsemblProtists" id="EKX34949">
    <property type="protein sequence ID" value="EKX34949"/>
    <property type="gene ID" value="GUITHDRAFT_146857"/>
</dbReference>
<evidence type="ECO:0000313" key="4">
    <source>
        <dbReference type="Proteomes" id="UP000011087"/>
    </source>
</evidence>
<accession>L1IG98</accession>
<sequence>MSSIYNKCGHGTCAIVGFCVKLWTQQHPRSRNVEHGAAGKEEEGLRGSRRVDDAGGERRERRQPAFSELRAGSCGVDREMCSKVQVVSDGCMVLGNIKHASAKLPRASLDDKLDAIRAVSPELPPVSVQ</sequence>
<reference evidence="4" key="2">
    <citation type="submission" date="2012-11" db="EMBL/GenBank/DDBJ databases">
        <authorList>
            <person name="Kuo A."/>
            <person name="Curtis B.A."/>
            <person name="Tanifuji G."/>
            <person name="Burki F."/>
            <person name="Gruber A."/>
            <person name="Irimia M."/>
            <person name="Maruyama S."/>
            <person name="Arias M.C."/>
            <person name="Ball S.G."/>
            <person name="Gile G.H."/>
            <person name="Hirakawa Y."/>
            <person name="Hopkins J.F."/>
            <person name="Rensing S.A."/>
            <person name="Schmutz J."/>
            <person name="Symeonidi A."/>
            <person name="Elias M."/>
            <person name="Eveleigh R.J."/>
            <person name="Herman E.K."/>
            <person name="Klute M.J."/>
            <person name="Nakayama T."/>
            <person name="Obornik M."/>
            <person name="Reyes-Prieto A."/>
            <person name="Armbrust E.V."/>
            <person name="Aves S.J."/>
            <person name="Beiko R.G."/>
            <person name="Coutinho P."/>
            <person name="Dacks J.B."/>
            <person name="Durnford D.G."/>
            <person name="Fast N.M."/>
            <person name="Green B.R."/>
            <person name="Grisdale C."/>
            <person name="Hempe F."/>
            <person name="Henrissat B."/>
            <person name="Hoppner M.P."/>
            <person name="Ishida K.-I."/>
            <person name="Kim E."/>
            <person name="Koreny L."/>
            <person name="Kroth P.G."/>
            <person name="Liu Y."/>
            <person name="Malik S.-B."/>
            <person name="Maier U.G."/>
            <person name="McRose D."/>
            <person name="Mock T."/>
            <person name="Neilson J.A."/>
            <person name="Onodera N.T."/>
            <person name="Poole A.M."/>
            <person name="Pritham E.J."/>
            <person name="Richards T.A."/>
            <person name="Rocap G."/>
            <person name="Roy S.W."/>
            <person name="Sarai C."/>
            <person name="Schaack S."/>
            <person name="Shirato S."/>
            <person name="Slamovits C.H."/>
            <person name="Spencer D.F."/>
            <person name="Suzuki S."/>
            <person name="Worden A.Z."/>
            <person name="Zauner S."/>
            <person name="Barry K."/>
            <person name="Bell C."/>
            <person name="Bharti A.K."/>
            <person name="Crow J.A."/>
            <person name="Grimwood J."/>
            <person name="Kramer R."/>
            <person name="Lindquist E."/>
            <person name="Lucas S."/>
            <person name="Salamov A."/>
            <person name="McFadden G.I."/>
            <person name="Lane C.E."/>
            <person name="Keeling P.J."/>
            <person name="Gray M.W."/>
            <person name="Grigoriev I.V."/>
            <person name="Archibald J.M."/>
        </authorList>
    </citation>
    <scope>NUCLEOTIDE SEQUENCE</scope>
    <source>
        <strain evidence="4">CCMP2712</strain>
    </source>
</reference>
<keyword evidence="4" id="KW-1185">Reference proteome</keyword>
<dbReference type="HOGENOM" id="CLU_1952941_0_0_1"/>
<dbReference type="AlphaFoldDB" id="L1IG98"/>
<dbReference type="EMBL" id="JH993100">
    <property type="protein sequence ID" value="EKX34949.1"/>
    <property type="molecule type" value="Genomic_DNA"/>
</dbReference>
<dbReference type="KEGG" id="gtt:GUITHDRAFT_146857"/>
<feature type="compositionally biased region" description="Basic and acidic residues" evidence="1">
    <location>
        <begin position="31"/>
        <end position="63"/>
    </location>
</feature>
<gene>
    <name evidence="2" type="ORF">GUITHDRAFT_146857</name>
</gene>
<evidence type="ECO:0000313" key="2">
    <source>
        <dbReference type="EMBL" id="EKX34949.1"/>
    </source>
</evidence>
<reference evidence="2 4" key="1">
    <citation type="journal article" date="2012" name="Nature">
        <title>Algal genomes reveal evolutionary mosaicism and the fate of nucleomorphs.</title>
        <authorList>
            <consortium name="DOE Joint Genome Institute"/>
            <person name="Curtis B.A."/>
            <person name="Tanifuji G."/>
            <person name="Burki F."/>
            <person name="Gruber A."/>
            <person name="Irimia M."/>
            <person name="Maruyama S."/>
            <person name="Arias M.C."/>
            <person name="Ball S.G."/>
            <person name="Gile G.H."/>
            <person name="Hirakawa Y."/>
            <person name="Hopkins J.F."/>
            <person name="Kuo A."/>
            <person name="Rensing S.A."/>
            <person name="Schmutz J."/>
            <person name="Symeonidi A."/>
            <person name="Elias M."/>
            <person name="Eveleigh R.J."/>
            <person name="Herman E.K."/>
            <person name="Klute M.J."/>
            <person name="Nakayama T."/>
            <person name="Obornik M."/>
            <person name="Reyes-Prieto A."/>
            <person name="Armbrust E.V."/>
            <person name="Aves S.J."/>
            <person name="Beiko R.G."/>
            <person name="Coutinho P."/>
            <person name="Dacks J.B."/>
            <person name="Durnford D.G."/>
            <person name="Fast N.M."/>
            <person name="Green B.R."/>
            <person name="Grisdale C.J."/>
            <person name="Hempel F."/>
            <person name="Henrissat B."/>
            <person name="Hoppner M.P."/>
            <person name="Ishida K."/>
            <person name="Kim E."/>
            <person name="Koreny L."/>
            <person name="Kroth P.G."/>
            <person name="Liu Y."/>
            <person name="Malik S.B."/>
            <person name="Maier U.G."/>
            <person name="McRose D."/>
            <person name="Mock T."/>
            <person name="Neilson J.A."/>
            <person name="Onodera N.T."/>
            <person name="Poole A.M."/>
            <person name="Pritham E.J."/>
            <person name="Richards T.A."/>
            <person name="Rocap G."/>
            <person name="Roy S.W."/>
            <person name="Sarai C."/>
            <person name="Schaack S."/>
            <person name="Shirato S."/>
            <person name="Slamovits C.H."/>
            <person name="Spencer D.F."/>
            <person name="Suzuki S."/>
            <person name="Worden A.Z."/>
            <person name="Zauner S."/>
            <person name="Barry K."/>
            <person name="Bell C."/>
            <person name="Bharti A.K."/>
            <person name="Crow J.A."/>
            <person name="Grimwood J."/>
            <person name="Kramer R."/>
            <person name="Lindquist E."/>
            <person name="Lucas S."/>
            <person name="Salamov A."/>
            <person name="McFadden G.I."/>
            <person name="Lane C.E."/>
            <person name="Keeling P.J."/>
            <person name="Gray M.W."/>
            <person name="Grigoriev I.V."/>
            <person name="Archibald J.M."/>
        </authorList>
    </citation>
    <scope>NUCLEOTIDE SEQUENCE</scope>
    <source>
        <strain evidence="2 4">CCMP2712</strain>
    </source>
</reference>
<dbReference type="GeneID" id="17291665"/>
<dbReference type="Proteomes" id="UP000011087">
    <property type="component" value="Unassembled WGS sequence"/>
</dbReference>
<feature type="region of interest" description="Disordered" evidence="1">
    <location>
        <begin position="30"/>
        <end position="64"/>
    </location>
</feature>
<name>L1IG98_GUITC</name>
<dbReference type="RefSeq" id="XP_005821929.1">
    <property type="nucleotide sequence ID" value="XM_005821872.1"/>
</dbReference>
<protein>
    <submittedName>
        <fullName evidence="2 3">Uncharacterized protein</fullName>
    </submittedName>
</protein>